<organism evidence="1 2">
    <name type="scientific">Paracidovorax wautersii</name>
    <dbReference type="NCBI Taxonomy" id="1177982"/>
    <lineage>
        <taxon>Bacteria</taxon>
        <taxon>Pseudomonadati</taxon>
        <taxon>Pseudomonadota</taxon>
        <taxon>Betaproteobacteria</taxon>
        <taxon>Burkholderiales</taxon>
        <taxon>Comamonadaceae</taxon>
        <taxon>Paracidovorax</taxon>
    </lineage>
</organism>
<gene>
    <name evidence="1" type="ORF">GAK30_02360</name>
</gene>
<dbReference type="Proteomes" id="UP000461670">
    <property type="component" value="Unassembled WGS sequence"/>
</dbReference>
<comment type="caution">
    <text evidence="1">The sequence shown here is derived from an EMBL/GenBank/DDBJ whole genome shotgun (WGS) entry which is preliminary data.</text>
</comment>
<evidence type="ECO:0000313" key="2">
    <source>
        <dbReference type="Proteomes" id="UP000461670"/>
    </source>
</evidence>
<proteinExistence type="predicted"/>
<reference evidence="2" key="1">
    <citation type="journal article" date="2020" name="MBio">
        <title>Horizontal gene transfer to a defensive symbiont with a reduced genome amongst a multipartite beetle microbiome.</title>
        <authorList>
            <person name="Waterworth S.C."/>
            <person name="Florez L.V."/>
            <person name="Rees E.R."/>
            <person name="Hertweck C."/>
            <person name="Kaltenpoth M."/>
            <person name="Kwan J.C."/>
        </authorList>
    </citation>
    <scope>NUCLEOTIDE SEQUENCE [LARGE SCALE GENOMIC DNA]</scope>
</reference>
<protein>
    <submittedName>
        <fullName evidence="1">Uncharacterized protein</fullName>
    </submittedName>
</protein>
<name>A0A7V8FN43_9BURK</name>
<dbReference type="EMBL" id="WNDQ01000032">
    <property type="protein sequence ID" value="KAF1020656.1"/>
    <property type="molecule type" value="Genomic_DNA"/>
</dbReference>
<dbReference type="AlphaFoldDB" id="A0A7V8FN43"/>
<accession>A0A7V8FN43</accession>
<evidence type="ECO:0000313" key="1">
    <source>
        <dbReference type="EMBL" id="KAF1020656.1"/>
    </source>
</evidence>
<sequence length="47" mass="5232">MTVLHAYSERTCFAEAADSHPPATLADYRDAQARIAPYVRRTPLVQA</sequence>